<dbReference type="SMART" id="SM00382">
    <property type="entry name" value="AAA"/>
    <property type="match status" value="2"/>
</dbReference>
<reference evidence="6 7" key="1">
    <citation type="submission" date="2023-07" db="EMBL/GenBank/DDBJ databases">
        <title>Genomic Encyclopedia of Type Strains, Phase IV (KMG-IV): sequencing the most valuable type-strain genomes for metagenomic binning, comparative biology and taxonomic classification.</title>
        <authorList>
            <person name="Goeker M."/>
        </authorList>
    </citation>
    <scope>NUCLEOTIDE SEQUENCE [LARGE SCALE GENOMIC DNA]</scope>
    <source>
        <strain evidence="6 7">DSM 105143</strain>
    </source>
</reference>
<accession>A0ABT9YRT7</accession>
<dbReference type="EMBL" id="JAUSTM010000003">
    <property type="protein sequence ID" value="MDQ0221825.1"/>
    <property type="molecule type" value="Genomic_DNA"/>
</dbReference>
<comment type="caution">
    <text evidence="6">The sequence shown here is derived from an EMBL/GenBank/DDBJ whole genome shotgun (WGS) entry which is preliminary data.</text>
</comment>
<feature type="coiled-coil region" evidence="4">
    <location>
        <begin position="165"/>
        <end position="209"/>
    </location>
</feature>
<dbReference type="InterPro" id="IPR003439">
    <property type="entry name" value="ABC_transporter-like_ATP-bd"/>
</dbReference>
<keyword evidence="3" id="KW-0067">ATP-binding</keyword>
<evidence type="ECO:0000313" key="7">
    <source>
        <dbReference type="Proteomes" id="UP001223079"/>
    </source>
</evidence>
<organism evidence="6 7">
    <name type="scientific">Streptococcus moroccensis</name>
    <dbReference type="NCBI Taxonomy" id="1451356"/>
    <lineage>
        <taxon>Bacteria</taxon>
        <taxon>Bacillati</taxon>
        <taxon>Bacillota</taxon>
        <taxon>Bacilli</taxon>
        <taxon>Lactobacillales</taxon>
        <taxon>Streptococcaceae</taxon>
        <taxon>Streptococcus</taxon>
    </lineage>
</organism>
<dbReference type="Proteomes" id="UP001223079">
    <property type="component" value="Unassembled WGS sequence"/>
</dbReference>
<dbReference type="PANTHER" id="PTHR19211:SF14">
    <property type="entry name" value="ATP-BINDING CASSETTE SUB-FAMILY F MEMBER 1"/>
    <property type="match status" value="1"/>
</dbReference>
<sequence length="463" mass="53183">MKTILQVNNLTVQNEKGILFEVPDFKITEGEKIGFIGENGIGKTTFFSQLFTQECSNIKRATSIGYLEQLLDFNNLSGGQQERLQLENILFSDDELILLDEPTTNLDAENIEWLTNMVSFINKTVLMISHDREFLDRTADRIIFVENGKLQNFYGTYSEFQIWEEHKIEKQLAQYKQDIKKKKQLEKALREKKEKADKLLKKKKSVSQSEWKMRSYVGDYEGKAKSLAKSAKSMESRLLREDVTTQPQRRKQLTIRVPETLSMKKGKSLIRIGDSSYKNSNNIALKIKNFSVKAGDKISLEGKNGAGKTQFLELLCSIKDFISREDYICDNLSIGYFKQSLNLFDEEAELLKTLLQESEQDNQIVFDTLASLGFRNDEMKRTYGHLSGGQKVKSNLAKILLGNYNLLLLDEPNNYLDIVATVALENFLKRYDGTFILVTHDKRLRESVCDKQITVDSLEICSQ</sequence>
<dbReference type="Pfam" id="PF00005">
    <property type="entry name" value="ABC_tran"/>
    <property type="match status" value="2"/>
</dbReference>
<gene>
    <name evidence="6" type="ORF">J2S23_000361</name>
</gene>
<evidence type="ECO:0000256" key="4">
    <source>
        <dbReference type="SAM" id="Coils"/>
    </source>
</evidence>
<dbReference type="PANTHER" id="PTHR19211">
    <property type="entry name" value="ATP-BINDING TRANSPORT PROTEIN-RELATED"/>
    <property type="match status" value="1"/>
</dbReference>
<evidence type="ECO:0000313" key="6">
    <source>
        <dbReference type="EMBL" id="MDQ0221825.1"/>
    </source>
</evidence>
<keyword evidence="4" id="KW-0175">Coiled coil</keyword>
<dbReference type="PROSITE" id="PS50893">
    <property type="entry name" value="ABC_TRANSPORTER_2"/>
    <property type="match status" value="2"/>
</dbReference>
<dbReference type="CDD" id="cd03221">
    <property type="entry name" value="ABCF_EF-3"/>
    <property type="match status" value="1"/>
</dbReference>
<proteinExistence type="predicted"/>
<keyword evidence="2" id="KW-0547">Nucleotide-binding</keyword>
<keyword evidence="7" id="KW-1185">Reference proteome</keyword>
<name>A0ABT9YRT7_9STRE</name>
<keyword evidence="1" id="KW-0677">Repeat</keyword>
<evidence type="ECO:0000259" key="5">
    <source>
        <dbReference type="PROSITE" id="PS50893"/>
    </source>
</evidence>
<dbReference type="Gene3D" id="3.40.50.300">
    <property type="entry name" value="P-loop containing nucleotide triphosphate hydrolases"/>
    <property type="match status" value="3"/>
</dbReference>
<dbReference type="RefSeq" id="WP_307121059.1">
    <property type="nucleotide sequence ID" value="NZ_JAUSTM010000003.1"/>
</dbReference>
<dbReference type="SUPFAM" id="SSF52540">
    <property type="entry name" value="P-loop containing nucleoside triphosphate hydrolases"/>
    <property type="match status" value="2"/>
</dbReference>
<feature type="domain" description="ABC transporter" evidence="5">
    <location>
        <begin position="270"/>
        <end position="460"/>
    </location>
</feature>
<evidence type="ECO:0000256" key="1">
    <source>
        <dbReference type="ARBA" id="ARBA00022737"/>
    </source>
</evidence>
<dbReference type="InterPro" id="IPR050611">
    <property type="entry name" value="ABCF"/>
</dbReference>
<evidence type="ECO:0000256" key="2">
    <source>
        <dbReference type="ARBA" id="ARBA00022741"/>
    </source>
</evidence>
<protein>
    <submittedName>
        <fullName evidence="6">ATPase subunit of ABC transporter with duplicated ATPase domains</fullName>
    </submittedName>
</protein>
<evidence type="ECO:0000256" key="3">
    <source>
        <dbReference type="ARBA" id="ARBA00022840"/>
    </source>
</evidence>
<dbReference type="InterPro" id="IPR027417">
    <property type="entry name" value="P-loop_NTPase"/>
</dbReference>
<dbReference type="InterPro" id="IPR003593">
    <property type="entry name" value="AAA+_ATPase"/>
</dbReference>
<feature type="domain" description="ABC transporter" evidence="5">
    <location>
        <begin position="5"/>
        <end position="172"/>
    </location>
</feature>